<evidence type="ECO:0000256" key="7">
    <source>
        <dbReference type="RuleBase" id="RU003346"/>
    </source>
</evidence>
<feature type="transmembrane region" description="Helical" evidence="8">
    <location>
        <begin position="232"/>
        <end position="254"/>
    </location>
</feature>
<feature type="domain" description="Major facilitator superfamily (MFS) profile" evidence="9">
    <location>
        <begin position="134"/>
        <end position="574"/>
    </location>
</feature>
<protein>
    <recommendedName>
        <fullName evidence="9">Major facilitator superfamily (MFS) profile domain-containing protein</fullName>
    </recommendedName>
</protein>
<keyword evidence="11" id="KW-1185">Reference proteome</keyword>
<comment type="caution">
    <text evidence="10">The sequence shown here is derived from an EMBL/GenBank/DDBJ whole genome shotgun (WGS) entry which is preliminary data.</text>
</comment>
<dbReference type="PROSITE" id="PS50850">
    <property type="entry name" value="MFS"/>
    <property type="match status" value="1"/>
</dbReference>
<evidence type="ECO:0000256" key="1">
    <source>
        <dbReference type="ARBA" id="ARBA00004141"/>
    </source>
</evidence>
<gene>
    <name evidence="10" type="ORF">PG997_005751</name>
</gene>
<feature type="transmembrane region" description="Helical" evidence="8">
    <location>
        <begin position="388"/>
        <end position="409"/>
    </location>
</feature>
<feature type="transmembrane region" description="Helical" evidence="8">
    <location>
        <begin position="551"/>
        <end position="570"/>
    </location>
</feature>
<feature type="transmembrane region" description="Helical" evidence="8">
    <location>
        <begin position="519"/>
        <end position="539"/>
    </location>
</feature>
<dbReference type="InterPro" id="IPR005829">
    <property type="entry name" value="Sugar_transporter_CS"/>
</dbReference>
<dbReference type="InterPro" id="IPR050814">
    <property type="entry name" value="Myo-inositol_Transporter"/>
</dbReference>
<feature type="transmembrane region" description="Helical" evidence="8">
    <location>
        <begin position="421"/>
        <end position="441"/>
    </location>
</feature>
<dbReference type="RefSeq" id="XP_066668989.1">
    <property type="nucleotide sequence ID" value="XM_066810066.1"/>
</dbReference>
<reference evidence="10 11" key="1">
    <citation type="submission" date="2023-01" db="EMBL/GenBank/DDBJ databases">
        <title>Analysis of 21 Apiospora genomes using comparative genomics revels a genus with tremendous synthesis potential of carbohydrate active enzymes and secondary metabolites.</title>
        <authorList>
            <person name="Sorensen T."/>
        </authorList>
    </citation>
    <scope>NUCLEOTIDE SEQUENCE [LARGE SCALE GENOMIC DNA]</scope>
    <source>
        <strain evidence="10 11">CBS 114990</strain>
    </source>
</reference>
<dbReference type="PROSITE" id="PS00217">
    <property type="entry name" value="SUGAR_TRANSPORT_2"/>
    <property type="match status" value="1"/>
</dbReference>
<accession>A0ABR1WLT1</accession>
<evidence type="ECO:0000313" key="10">
    <source>
        <dbReference type="EMBL" id="KAK8084480.1"/>
    </source>
</evidence>
<dbReference type="NCBIfam" id="TIGR00879">
    <property type="entry name" value="SP"/>
    <property type="match status" value="1"/>
</dbReference>
<dbReference type="Proteomes" id="UP001433268">
    <property type="component" value="Unassembled WGS sequence"/>
</dbReference>
<evidence type="ECO:0000256" key="6">
    <source>
        <dbReference type="ARBA" id="ARBA00023136"/>
    </source>
</evidence>
<feature type="transmembrane region" description="Helical" evidence="8">
    <location>
        <begin position="266"/>
        <end position="287"/>
    </location>
</feature>
<dbReference type="PANTHER" id="PTHR48020:SF4">
    <property type="entry name" value="SYMPORT, PUTATIVE (AFU_ORTHOLOGUE AFUA_3G11790)-RELATED"/>
    <property type="match status" value="1"/>
</dbReference>
<dbReference type="PRINTS" id="PR00171">
    <property type="entry name" value="SUGRTRNSPORT"/>
</dbReference>
<dbReference type="InterPro" id="IPR005828">
    <property type="entry name" value="MFS_sugar_transport-like"/>
</dbReference>
<evidence type="ECO:0000256" key="2">
    <source>
        <dbReference type="ARBA" id="ARBA00010992"/>
    </source>
</evidence>
<evidence type="ECO:0000256" key="3">
    <source>
        <dbReference type="ARBA" id="ARBA00022448"/>
    </source>
</evidence>
<dbReference type="SUPFAM" id="SSF103473">
    <property type="entry name" value="MFS general substrate transporter"/>
    <property type="match status" value="1"/>
</dbReference>
<dbReference type="InterPro" id="IPR036259">
    <property type="entry name" value="MFS_trans_sf"/>
</dbReference>
<dbReference type="GeneID" id="92043126"/>
<dbReference type="Pfam" id="PF00083">
    <property type="entry name" value="Sugar_tr"/>
    <property type="match status" value="1"/>
</dbReference>
<keyword evidence="4 8" id="KW-0812">Transmembrane</keyword>
<dbReference type="Gene3D" id="1.20.1250.20">
    <property type="entry name" value="MFS general substrate transporter like domains"/>
    <property type="match status" value="1"/>
</dbReference>
<feature type="transmembrane region" description="Helical" evidence="8">
    <location>
        <begin position="174"/>
        <end position="194"/>
    </location>
</feature>
<evidence type="ECO:0000256" key="4">
    <source>
        <dbReference type="ARBA" id="ARBA00022692"/>
    </source>
</evidence>
<comment type="subcellular location">
    <subcellularLocation>
        <location evidence="1">Membrane</location>
        <topology evidence="1">Multi-pass membrane protein</topology>
    </subcellularLocation>
</comment>
<name>A0ABR1WLT1_9PEZI</name>
<evidence type="ECO:0000259" key="9">
    <source>
        <dbReference type="PROSITE" id="PS50850"/>
    </source>
</evidence>
<feature type="transmembrane region" description="Helical" evidence="8">
    <location>
        <begin position="453"/>
        <end position="474"/>
    </location>
</feature>
<feature type="transmembrane region" description="Helical" evidence="8">
    <location>
        <begin position="130"/>
        <end position="148"/>
    </location>
</feature>
<evidence type="ECO:0000313" key="11">
    <source>
        <dbReference type="Proteomes" id="UP001433268"/>
    </source>
</evidence>
<keyword evidence="3 7" id="KW-0813">Transport</keyword>
<feature type="transmembrane region" description="Helical" evidence="8">
    <location>
        <begin position="480"/>
        <end position="498"/>
    </location>
</feature>
<dbReference type="EMBL" id="JAQQWN010000005">
    <property type="protein sequence ID" value="KAK8084480.1"/>
    <property type="molecule type" value="Genomic_DNA"/>
</dbReference>
<keyword evidence="5 8" id="KW-1133">Transmembrane helix</keyword>
<dbReference type="InterPro" id="IPR020846">
    <property type="entry name" value="MFS_dom"/>
</dbReference>
<evidence type="ECO:0000256" key="8">
    <source>
        <dbReference type="SAM" id="Phobius"/>
    </source>
</evidence>
<dbReference type="PANTHER" id="PTHR48020">
    <property type="entry name" value="PROTON MYO-INOSITOL COTRANSPORTER"/>
    <property type="match status" value="1"/>
</dbReference>
<keyword evidence="6 8" id="KW-0472">Membrane</keyword>
<comment type="similarity">
    <text evidence="2 7">Belongs to the major facilitator superfamily. Sugar transporter (TC 2.A.1.1) family.</text>
</comment>
<evidence type="ECO:0000256" key="5">
    <source>
        <dbReference type="ARBA" id="ARBA00022989"/>
    </source>
</evidence>
<proteinExistence type="inferred from homology"/>
<sequence length="637" mass="70408">MEASTVVHESLNKAALCIGSSIGPSKSTDEMPNYDTLPGDDYDDTVSEGTPSLTDAATEDVQEGVPTPIQYHIVHDFVKQHGLLEYIDLFERSAISLQGDVRVDQIPGITAAELRALELETERKWRQPKTLYFTILVCSIGAIEQGWAQASMNGANLYFPKEFGIDSPDFRDTLLVGLINSAIYLSTALVGAWLSEPLNYRFGRRGAVFTGALMCLFSNVASSLSQSWPQLLLFRVMVGIGLGIGASTVSIFAAECAPPSIRGGLAVSWQMWVAFGVFAGFLANVAFFNFGEMTWRLQLVAPALPVIPLASLVFHCPESPAWLMKKLRYAEAFESLCRLRNTEFQAAREVYAAYTLTRTSSNDPIPKPSIGKQFMELYSIPRIRRATLASFSVMISQQLCGINIISFYSSSIFLDAGFSRFGALLASVLFGLVNFLGAFPAIWTMDTLGRRSLLLLTLPLMALTMFCAGMTFSIPADSLAHFGLLAVLVYVFCALYSPGMGPVPNSYSAEVFPLSHRELGMALAVATTNVWAAVLSLTFPRLETALGTQGAFILYAFLNLVAFVLVYLFVPETRQRGLDELDEVFSVRTRDFARYQVGEYLPWWLRRYVLRQDVEEPKPLHHEVVYRSILQGEGEEP</sequence>
<organism evidence="10 11">
    <name type="scientific">Apiospora hydei</name>
    <dbReference type="NCBI Taxonomy" id="1337664"/>
    <lineage>
        <taxon>Eukaryota</taxon>
        <taxon>Fungi</taxon>
        <taxon>Dikarya</taxon>
        <taxon>Ascomycota</taxon>
        <taxon>Pezizomycotina</taxon>
        <taxon>Sordariomycetes</taxon>
        <taxon>Xylariomycetidae</taxon>
        <taxon>Amphisphaeriales</taxon>
        <taxon>Apiosporaceae</taxon>
        <taxon>Apiospora</taxon>
    </lineage>
</organism>
<dbReference type="InterPro" id="IPR003663">
    <property type="entry name" value="Sugar/inositol_transpt"/>
</dbReference>